<gene>
    <name evidence="12" type="ORF">ORJ04_08420</name>
</gene>
<dbReference type="SUPFAM" id="SSF58104">
    <property type="entry name" value="Methyl-accepting chemotaxis protein (MCP) signaling domain"/>
    <property type="match status" value="1"/>
</dbReference>
<evidence type="ECO:0000256" key="8">
    <source>
        <dbReference type="SAM" id="Coils"/>
    </source>
</evidence>
<evidence type="ECO:0000313" key="12">
    <source>
        <dbReference type="EMBL" id="MDP5135969.1"/>
    </source>
</evidence>
<dbReference type="CDD" id="cd11386">
    <property type="entry name" value="MCP_signal"/>
    <property type="match status" value="1"/>
</dbReference>
<dbReference type="PRINTS" id="PR00260">
    <property type="entry name" value="CHEMTRNSDUCR"/>
</dbReference>
<dbReference type="SMART" id="SM01358">
    <property type="entry name" value="HBM"/>
    <property type="match status" value="1"/>
</dbReference>
<dbReference type="Proteomes" id="UP001231109">
    <property type="component" value="Unassembled WGS sequence"/>
</dbReference>
<dbReference type="InterPro" id="IPR004090">
    <property type="entry name" value="Chemotax_Me-accpt_rcpt"/>
</dbReference>
<accession>A0ABT9HXV2</accession>
<evidence type="ECO:0000256" key="5">
    <source>
        <dbReference type="ARBA" id="ARBA00023224"/>
    </source>
</evidence>
<evidence type="ECO:0000259" key="11">
    <source>
        <dbReference type="PROSITE" id="PS50885"/>
    </source>
</evidence>
<dbReference type="InterPro" id="IPR004089">
    <property type="entry name" value="MCPsignal_dom"/>
</dbReference>
<evidence type="ECO:0000313" key="13">
    <source>
        <dbReference type="Proteomes" id="UP001231109"/>
    </source>
</evidence>
<keyword evidence="8" id="KW-0175">Coiled coil</keyword>
<dbReference type="PROSITE" id="PS50111">
    <property type="entry name" value="CHEMOTAXIS_TRANSDUC_2"/>
    <property type="match status" value="1"/>
</dbReference>
<name>A0ABT9HXV2_9GAMM</name>
<evidence type="ECO:0000256" key="6">
    <source>
        <dbReference type="ARBA" id="ARBA00029447"/>
    </source>
</evidence>
<dbReference type="CDD" id="cd06225">
    <property type="entry name" value="HAMP"/>
    <property type="match status" value="1"/>
</dbReference>
<dbReference type="InterPro" id="IPR032255">
    <property type="entry name" value="HBM"/>
</dbReference>
<dbReference type="SMART" id="SM00304">
    <property type="entry name" value="HAMP"/>
    <property type="match status" value="2"/>
</dbReference>
<comment type="subcellular location">
    <subcellularLocation>
        <location evidence="1">Membrane</location>
        <topology evidence="1">Multi-pass membrane protein</topology>
    </subcellularLocation>
</comment>
<evidence type="ECO:0000256" key="2">
    <source>
        <dbReference type="ARBA" id="ARBA00022692"/>
    </source>
</evidence>
<evidence type="ECO:0000259" key="10">
    <source>
        <dbReference type="PROSITE" id="PS50111"/>
    </source>
</evidence>
<dbReference type="Pfam" id="PF00015">
    <property type="entry name" value="MCPsignal"/>
    <property type="match status" value="1"/>
</dbReference>
<dbReference type="RefSeq" id="WP_305975157.1">
    <property type="nucleotide sequence ID" value="NZ_JAPJDZ010000016.1"/>
</dbReference>
<proteinExistence type="inferred from homology"/>
<comment type="similarity">
    <text evidence="6">Belongs to the methyl-accepting chemotaxis (MCP) protein family.</text>
</comment>
<feature type="coiled-coil region" evidence="8">
    <location>
        <begin position="418"/>
        <end position="445"/>
    </location>
</feature>
<dbReference type="SMART" id="SM00283">
    <property type="entry name" value="MA"/>
    <property type="match status" value="1"/>
</dbReference>
<dbReference type="EMBL" id="JAPJDZ010000016">
    <property type="protein sequence ID" value="MDP5135969.1"/>
    <property type="molecule type" value="Genomic_DNA"/>
</dbReference>
<evidence type="ECO:0000256" key="3">
    <source>
        <dbReference type="ARBA" id="ARBA00022989"/>
    </source>
</evidence>
<keyword evidence="5 7" id="KW-0807">Transducer</keyword>
<feature type="domain" description="HAMP" evidence="11">
    <location>
        <begin position="289"/>
        <end position="342"/>
    </location>
</feature>
<keyword evidence="3 9" id="KW-1133">Transmembrane helix</keyword>
<evidence type="ECO:0000256" key="7">
    <source>
        <dbReference type="PROSITE-ProRule" id="PRU00284"/>
    </source>
</evidence>
<dbReference type="InterPro" id="IPR003660">
    <property type="entry name" value="HAMP_dom"/>
</dbReference>
<keyword evidence="13" id="KW-1185">Reference proteome</keyword>
<dbReference type="Gene3D" id="1.10.287.950">
    <property type="entry name" value="Methyl-accepting chemotaxis protein"/>
    <property type="match status" value="1"/>
</dbReference>
<keyword evidence="4 9" id="KW-0472">Membrane</keyword>
<dbReference type="PANTHER" id="PTHR32089:SF119">
    <property type="entry name" value="METHYL-ACCEPTING CHEMOTAXIS PROTEIN CTPL"/>
    <property type="match status" value="1"/>
</dbReference>
<comment type="caution">
    <text evidence="12">The sequence shown here is derived from an EMBL/GenBank/DDBJ whole genome shotgun (WGS) entry which is preliminary data.</text>
</comment>
<organism evidence="12 13">
    <name type="scientific">Rheinheimera baltica</name>
    <dbReference type="NCBI Taxonomy" id="67576"/>
    <lineage>
        <taxon>Bacteria</taxon>
        <taxon>Pseudomonadati</taxon>
        <taxon>Pseudomonadota</taxon>
        <taxon>Gammaproteobacteria</taxon>
        <taxon>Chromatiales</taxon>
        <taxon>Chromatiaceae</taxon>
        <taxon>Rheinheimera</taxon>
    </lineage>
</organism>
<feature type="transmembrane region" description="Helical" evidence="9">
    <location>
        <begin position="12"/>
        <end position="33"/>
    </location>
</feature>
<protein>
    <submittedName>
        <fullName evidence="12">HAMP domain-containing methyl-accepting chemotaxis protein</fullName>
    </submittedName>
</protein>
<dbReference type="PANTHER" id="PTHR32089">
    <property type="entry name" value="METHYL-ACCEPTING CHEMOTAXIS PROTEIN MCPB"/>
    <property type="match status" value="1"/>
</dbReference>
<dbReference type="PROSITE" id="PS50885">
    <property type="entry name" value="HAMP"/>
    <property type="match status" value="1"/>
</dbReference>
<dbReference type="Pfam" id="PF00672">
    <property type="entry name" value="HAMP"/>
    <property type="match status" value="1"/>
</dbReference>
<keyword evidence="2 9" id="KW-0812">Transmembrane</keyword>
<evidence type="ECO:0000256" key="4">
    <source>
        <dbReference type="ARBA" id="ARBA00023136"/>
    </source>
</evidence>
<evidence type="ECO:0000256" key="9">
    <source>
        <dbReference type="SAM" id="Phobius"/>
    </source>
</evidence>
<evidence type="ECO:0000256" key="1">
    <source>
        <dbReference type="ARBA" id="ARBA00004141"/>
    </source>
</evidence>
<feature type="domain" description="Methyl-accepting transducer" evidence="10">
    <location>
        <begin position="347"/>
        <end position="583"/>
    </location>
</feature>
<reference evidence="12 13" key="1">
    <citation type="submission" date="2022-11" db="EMBL/GenBank/DDBJ databases">
        <title>Viruses from the air-sea interface of a natural surface slick.</title>
        <authorList>
            <person name="Rahlff J."/>
            <person name="Holmfeldt K."/>
        </authorList>
    </citation>
    <scope>NUCLEOTIDE SEQUENCE [LARGE SCALE GENOMIC DNA]</scope>
    <source>
        <strain evidence="12 13">SMS4</strain>
    </source>
</reference>
<sequence length="619" mass="68464">MSVLRQFSIKQRLFVNGGALVVAMGIMLWILFYQSAQLTSLARTQQLVEQISTDVLMFRRHEKDFMARTELKYQQRLNDHFDTMHQHVFELNDLLQRHAIDQQPLNTFSELTSSYQQRFNQLVTLQQTIGLDPQSGVLGTLRSAAQQLEDRLEALQQDSLTILLLQLRRAEKDFLLRKDMVYVERFGSIYAQFTQQIGTDSTSKNLAESYEQSFRTLLKAMQQIGLSESEAATGEMRVAIQSTESSLKVLQQKTGEAISASVSATQRLALIIFSVVLFSVLLLVALTSRSILAPLTDVCRAIGLIRNNNDFRLRVAVAGNDEMTALATDFNAMLTDFQDLIKTVNQALEMLDVATNELARSTADTSRGMQEQQNETDMVATAVTEMGATINEIAGNTEMTAAKADSTNQNAQSGRGEVQQTVQRINALSERLQDATNVVAELEQDSKTIGSVLDVIRGIAEQTNLLALNAAIEAARAGEQGRGFAVVADEVRNLAMRTQESTRQIEAIVNGLQGRTSNIVQVIQGCRQDGKDSATQANVAMQLLTEITQDVSNIMDMTTQIAAAIEEQSHVAAEVNRNVVKIRDLSDESYGHAKHNASISEEVAQQAALLHQSVDRFQA</sequence>